<keyword evidence="2" id="KW-1185">Reference proteome</keyword>
<sequence length="94" mass="9792">MAVSAPGMLQTKAAPLITSGTNTTTGWQLTPAGKQTTLGSFPMGGALSPDGRYLVISNDGMTTQSLQVIDVTSSMVVQTISYNAPEALYLGRRV</sequence>
<accession>A0ABT4QKU8</accession>
<name>A0ABT4QKU8_9BACL</name>
<organism evidence="1 2">
    <name type="scientific">Paenibacillus gyeongsangnamensis</name>
    <dbReference type="NCBI Taxonomy" id="3388067"/>
    <lineage>
        <taxon>Bacteria</taxon>
        <taxon>Bacillati</taxon>
        <taxon>Bacillota</taxon>
        <taxon>Bacilli</taxon>
        <taxon>Bacillales</taxon>
        <taxon>Paenibacillaceae</taxon>
        <taxon>Paenibacillus</taxon>
    </lineage>
</organism>
<dbReference type="Proteomes" id="UP001527882">
    <property type="component" value="Unassembled WGS sequence"/>
</dbReference>
<gene>
    <name evidence="1" type="ORF">O9H85_35085</name>
</gene>
<reference evidence="1 2" key="1">
    <citation type="submission" date="2022-12" db="EMBL/GenBank/DDBJ databases">
        <title>Draft genome sequence of Paenibacillus sp. dW9.</title>
        <authorList>
            <person name="Choi E.-W."/>
            <person name="Kim D.-U."/>
        </authorList>
    </citation>
    <scope>NUCLEOTIDE SEQUENCE [LARGE SCALE GENOMIC DNA]</scope>
    <source>
        <strain evidence="2">dW9</strain>
    </source>
</reference>
<dbReference type="EMBL" id="JAQAGZ010000039">
    <property type="protein sequence ID" value="MCZ8517475.1"/>
    <property type="molecule type" value="Genomic_DNA"/>
</dbReference>
<evidence type="ECO:0000313" key="1">
    <source>
        <dbReference type="EMBL" id="MCZ8517475.1"/>
    </source>
</evidence>
<dbReference type="InterPro" id="IPR015943">
    <property type="entry name" value="WD40/YVTN_repeat-like_dom_sf"/>
</dbReference>
<dbReference type="InterPro" id="IPR011048">
    <property type="entry name" value="Haem_d1_sf"/>
</dbReference>
<dbReference type="SUPFAM" id="SSF51004">
    <property type="entry name" value="C-terminal (heme d1) domain of cytochrome cd1-nitrite reductase"/>
    <property type="match status" value="1"/>
</dbReference>
<dbReference type="Gene3D" id="2.130.10.10">
    <property type="entry name" value="YVTN repeat-like/Quinoprotein amine dehydrogenase"/>
    <property type="match status" value="1"/>
</dbReference>
<dbReference type="RefSeq" id="WP_269886001.1">
    <property type="nucleotide sequence ID" value="NZ_JAQAGZ010000039.1"/>
</dbReference>
<proteinExistence type="predicted"/>
<evidence type="ECO:0000313" key="2">
    <source>
        <dbReference type="Proteomes" id="UP001527882"/>
    </source>
</evidence>
<comment type="caution">
    <text evidence="1">The sequence shown here is derived from an EMBL/GenBank/DDBJ whole genome shotgun (WGS) entry which is preliminary data.</text>
</comment>
<protein>
    <submittedName>
        <fullName evidence="1">Uncharacterized protein</fullName>
    </submittedName>
</protein>